<dbReference type="Gene3D" id="2.130.10.80">
    <property type="entry name" value="Galactose oxidase/kelch, beta-propeller"/>
    <property type="match status" value="1"/>
</dbReference>
<dbReference type="InterPro" id="IPR037293">
    <property type="entry name" value="Gal_Oxidase_central_sf"/>
</dbReference>
<feature type="transmembrane region" description="Helical" evidence="3">
    <location>
        <begin position="770"/>
        <end position="791"/>
    </location>
</feature>
<organism evidence="4">
    <name type="scientific">Rhodanobacter sp. FW102-FHT14D07</name>
    <dbReference type="NCBI Taxonomy" id="3351462"/>
    <lineage>
        <taxon>Bacteria</taxon>
        <taxon>Pseudomonadati</taxon>
        <taxon>Pseudomonadota</taxon>
        <taxon>Gammaproteobacteria</taxon>
        <taxon>Lysobacterales</taxon>
        <taxon>Rhodanobacteraceae</taxon>
        <taxon>Rhodanobacter</taxon>
    </lineage>
</organism>
<name>A0AB74UV83_9GAMM</name>
<evidence type="ECO:0000256" key="2">
    <source>
        <dbReference type="ARBA" id="ARBA00022737"/>
    </source>
</evidence>
<dbReference type="InterPro" id="IPR006652">
    <property type="entry name" value="Kelch_1"/>
</dbReference>
<sequence length="933" mass="100056">MLLLAGVLSAGPVSAQWHPTAGHLQPFGGYLTPLRGGTVDVLSDGSVLAYGYGMSANEWRAEQDQNDALRLRHGMESGPDPSPKLYDPAAGGWVRVPRAPQCPDGHVYLHTSTVLADGRLLIAGGLCDVAQALNDSAPYPPYAGMSIWDPLKRQWQSAPALAQTRIFHTATGMPDGSVLLIGGESDPQLPHDGSGVLASVVRYAGGKLVAAPRMATARAKHSATALSDGSVLVLGGLDDTNHPLASAELLDARGQAWRTLPPMHVARYAHTATLLADGRVLVAGGMGEDGRPLRSVELWDPRSGAWIEGAELPVGLYGHAAVRLASGAVLVAGGTWLQPVQGQSSPWAWLWDPHSQGWQLAGTTSPSVGNDAPQPLGMVARSDGSALIFTANGVLRWSPETPAAEVPAWRSTPAIDALPGHRVILVGYLADDFRGLPVARIWNARTDRWSSTGPLEADSAGHPAALALRSGDVLYVTMKSRHELQCHRWSAPINRWSGCGGATLQYLADSRPQLGLLPDGRAFALVNMHEAAVLNERTARWTIWRVDWHDKGITYGAPVHGQQPLATITDPTGRESFEINDAGARFVHADGWRATAMLWNAGTGWWDYVLMGRQMGADAQRLPDGCAISTYPVALYRPADARVFALSDPGFGSTSHVMAVLDDGTVVVAGPGRDTLAAGAGFFHRQASCRGFAPPPPGDRYISPTVAMKPIAPPPTAAAPVAKAAAPRGQQHFSWDGIGNVKWVILACLGSWLAYRLLRRVAWPRLRGGYSLAARLLVYGGLAIVLMPWVLSLSTCVHRVPKADWERMGVAARETAKVMMTPSQRPCGLIGLWSSTHKSIMRRIELRDDGRYVMTPSAFDRRSTAGFTGRWKVQADKIVWQPDGSGVIDVNAMLEASDGRFQVIETDGAPTRFERIQAKPSTQCDKPASQARE</sequence>
<dbReference type="SUPFAM" id="SSF50965">
    <property type="entry name" value="Galactose oxidase, central domain"/>
    <property type="match status" value="2"/>
</dbReference>
<keyword evidence="2" id="KW-0677">Repeat</keyword>
<dbReference type="PANTHER" id="PTHR46344:SF27">
    <property type="entry name" value="KELCH REPEAT SUPERFAMILY PROTEIN"/>
    <property type="match status" value="1"/>
</dbReference>
<keyword evidence="3" id="KW-0812">Transmembrane</keyword>
<evidence type="ECO:0000313" key="4">
    <source>
        <dbReference type="EMBL" id="XIA18255.1"/>
    </source>
</evidence>
<accession>A0AB74UV83</accession>
<keyword evidence="1" id="KW-0880">Kelch repeat</keyword>
<dbReference type="AlphaFoldDB" id="A0AB74UV83"/>
<dbReference type="Gene3D" id="2.120.10.80">
    <property type="entry name" value="Kelch-type beta propeller"/>
    <property type="match status" value="1"/>
</dbReference>
<reference evidence="4" key="1">
    <citation type="submission" date="2024-10" db="EMBL/GenBank/DDBJ databases">
        <authorList>
            <person name="Lesea H.P."/>
            <person name="Kuehl J.V."/>
            <person name="Chandonia J.-M."/>
        </authorList>
    </citation>
    <scope>NUCLEOTIDE SEQUENCE</scope>
    <source>
        <strain evidence="4">FW102-FHT14D07</strain>
    </source>
</reference>
<keyword evidence="3" id="KW-0472">Membrane</keyword>
<keyword evidence="3" id="KW-1133">Transmembrane helix</keyword>
<dbReference type="PANTHER" id="PTHR46344">
    <property type="entry name" value="OS02G0202900 PROTEIN"/>
    <property type="match status" value="1"/>
</dbReference>
<evidence type="ECO:0000256" key="1">
    <source>
        <dbReference type="ARBA" id="ARBA00022441"/>
    </source>
</evidence>
<evidence type="ECO:0000256" key="3">
    <source>
        <dbReference type="SAM" id="Phobius"/>
    </source>
</evidence>
<dbReference type="InterPro" id="IPR011043">
    <property type="entry name" value="Gal_Oxase/kelch_b-propeller"/>
</dbReference>
<dbReference type="EMBL" id="CP170721">
    <property type="protein sequence ID" value="XIA18255.1"/>
    <property type="molecule type" value="Genomic_DNA"/>
</dbReference>
<proteinExistence type="predicted"/>
<gene>
    <name evidence="4" type="ORF">ACFYG5_17110</name>
</gene>
<feature type="transmembrane region" description="Helical" evidence="3">
    <location>
        <begin position="741"/>
        <end position="758"/>
    </location>
</feature>
<protein>
    <submittedName>
        <fullName evidence="4">Kelch repeat-containing protein</fullName>
    </submittedName>
</protein>
<dbReference type="Pfam" id="PF01344">
    <property type="entry name" value="Kelch_1"/>
    <property type="match status" value="2"/>
</dbReference>
<dbReference type="InterPro" id="IPR015915">
    <property type="entry name" value="Kelch-typ_b-propeller"/>
</dbReference>
<dbReference type="RefSeq" id="WP_395120631.1">
    <property type="nucleotide sequence ID" value="NZ_CP170721.1"/>
</dbReference>
<dbReference type="SMART" id="SM00612">
    <property type="entry name" value="Kelch"/>
    <property type="match status" value="3"/>
</dbReference>